<dbReference type="EMBL" id="WBVP01000038">
    <property type="protein sequence ID" value="KAB2823104.1"/>
    <property type="molecule type" value="Genomic_DNA"/>
</dbReference>
<sequence>MFRLFKLFRLFILITLTACDQASVVNNQEADKVTIQKLNTISGVVVANNVAGALVHVYAVDDNGEVGQLLNASEVVTNDDGSYRIEIPGYRGQVLVIAKGGSYKDEATGLAIDLADTELRAVTEVTEVTENGNEEENIAVITPLTELSTQLMGSDLSSSNVEKVNTEIAKVFFGTANPDLITKTSPTIAQDAPSTDDTPANAEIKKNSTNYNLILSGLSSLAKGGNPVKALEKIKEEITMNNGDLSNDFKEDLIEGGMTVLDSQGIDVDLENNTILNVTEEFKEEVKAKVASDFFARKLPELIEVKPGNINAFELLISEQLSNIFDFKFFIVSNNGSQQETSGVQISTSALTNAALMVELTDKETGTSKNEYVNFIIVETVKEFTYNIGNVNSNGLIPLQISQTSGDDVETVLNNMSKRTIEIVEINQQTFLRVLQDGIAVLAVRSQADSDVTFANFSFNVIEDRNDILDIEWSFDGDRLISDYRSNENFSLFYEINEVEFGGLDVVDRGPLSLDDTLSFYYVNRDGIRLTNKVSSDLFSIVQRTSLKDFNQRDKETLSADSFESVLDLNFQEDNVAYYASLLEDSDAFASFSDLQAFIETADQSMGAFKVVQQASVSGEDTLIETETFNRIINLTFDSNSLTNYKDEIVLKEMIPSIDALQTLIISVDNSLDAIAKVKGYALGNISEISVADFDAILHLAYFDPALLPHYQTALQINGDFGDIAALERLLLNVNQEQALLASANGMIASAPLMLSDWFDGQLISAFVEENLDAYNREIIERQPLDNFAAIVVLVDEVNDSVSAINKMNQAAIASDTTELTLNDFEKVLHLENFDVENFDAYLQAIASQEAIKNTAALNSILLSMNDTQGLLAIINEIDEESPLGLVQWQANGAVEDVRDGDYLAAYNVEAIKRKPLSSMDDIQRLVNDVNISVTAFSKIQNAAGGDTTAIATSDFTDILHLEHFDSKNEAAYLVAIGNASSVNNVNALSALFLATNQAQNILALVNAITEQVQMDLTQWQADALLINLQTTASHLDTYNSEAMLRQPFADITALQGMIGDVNASVAALNKVSNLAGGNTSALTEDDFAAILHLNHFEAVNITSYQEAIGAESLVVGLAALDALLLLTNQQQVLLSAVNAIDDNTPLELSDWQVDMLLSDVMAEPNLSHYNSEAQLRQPINDLAELQLLISDVNASVVAFNKIQTAAGGDTSDLTVAEFDAILHLKNNSANFSEYLSAIELVSTLDDLAALQSVIDSVDASV</sequence>
<evidence type="ECO:0008006" key="4">
    <source>
        <dbReference type="Google" id="ProtNLM"/>
    </source>
</evidence>
<reference evidence="2 3" key="1">
    <citation type="submission" date="2019-09" db="EMBL/GenBank/DDBJ databases">
        <title>Genome of Aliivibrio finisterrensis LMG 23869 (type strain).</title>
        <authorList>
            <person name="Bowman J.P."/>
        </authorList>
    </citation>
    <scope>NUCLEOTIDE SEQUENCE [LARGE SCALE GENOMIC DNA]</scope>
    <source>
        <strain evidence="2 3">LMG 23869</strain>
    </source>
</reference>
<protein>
    <recommendedName>
        <fullName evidence="4">Carboxypeptidase regulatory-like domain-containing protein</fullName>
    </recommendedName>
</protein>
<accession>A0A6N6RNV9</accession>
<evidence type="ECO:0000313" key="3">
    <source>
        <dbReference type="Proteomes" id="UP000434870"/>
    </source>
</evidence>
<dbReference type="Proteomes" id="UP000434870">
    <property type="component" value="Unassembled WGS sequence"/>
</dbReference>
<gene>
    <name evidence="2" type="ORF">F8B77_16995</name>
</gene>
<feature type="signal peptide" evidence="1">
    <location>
        <begin position="1"/>
        <end position="22"/>
    </location>
</feature>
<feature type="non-terminal residue" evidence="2">
    <location>
        <position position="1262"/>
    </location>
</feature>
<name>A0A6N6RNV9_9GAMM</name>
<comment type="caution">
    <text evidence="2">The sequence shown here is derived from an EMBL/GenBank/DDBJ whole genome shotgun (WGS) entry which is preliminary data.</text>
</comment>
<dbReference type="RefSeq" id="WP_151656833.1">
    <property type="nucleotide sequence ID" value="NZ_WBVP01000038.1"/>
</dbReference>
<feature type="chain" id="PRO_5026808683" description="Carboxypeptidase regulatory-like domain-containing protein" evidence="1">
    <location>
        <begin position="23"/>
        <end position="1262"/>
    </location>
</feature>
<evidence type="ECO:0000313" key="2">
    <source>
        <dbReference type="EMBL" id="KAB2823104.1"/>
    </source>
</evidence>
<organism evidence="2 3">
    <name type="scientific">Aliivibrio finisterrensis</name>
    <dbReference type="NCBI Taxonomy" id="511998"/>
    <lineage>
        <taxon>Bacteria</taxon>
        <taxon>Pseudomonadati</taxon>
        <taxon>Pseudomonadota</taxon>
        <taxon>Gammaproteobacteria</taxon>
        <taxon>Vibrionales</taxon>
        <taxon>Vibrionaceae</taxon>
        <taxon>Aliivibrio</taxon>
    </lineage>
</organism>
<dbReference type="AlphaFoldDB" id="A0A6N6RNV9"/>
<keyword evidence="1" id="KW-0732">Signal</keyword>
<evidence type="ECO:0000256" key="1">
    <source>
        <dbReference type="SAM" id="SignalP"/>
    </source>
</evidence>
<proteinExistence type="predicted"/>